<keyword evidence="3" id="KW-1003">Cell membrane</keyword>
<name>A0ABX0JW48_9PROT</name>
<feature type="transmembrane region" description="Helical" evidence="8">
    <location>
        <begin position="52"/>
        <end position="70"/>
    </location>
</feature>
<evidence type="ECO:0000256" key="1">
    <source>
        <dbReference type="ARBA" id="ARBA00004651"/>
    </source>
</evidence>
<protein>
    <submittedName>
        <fullName evidence="9">Rod shape-determining protein MreD</fullName>
    </submittedName>
</protein>
<feature type="transmembrane region" description="Helical" evidence="8">
    <location>
        <begin position="155"/>
        <end position="177"/>
    </location>
</feature>
<keyword evidence="5" id="KW-0133">Cell shape</keyword>
<comment type="subcellular location">
    <subcellularLocation>
        <location evidence="1">Cell membrane</location>
        <topology evidence="1">Multi-pass membrane protein</topology>
    </subcellularLocation>
</comment>
<evidence type="ECO:0000256" key="8">
    <source>
        <dbReference type="SAM" id="Phobius"/>
    </source>
</evidence>
<evidence type="ECO:0000256" key="2">
    <source>
        <dbReference type="ARBA" id="ARBA00007776"/>
    </source>
</evidence>
<dbReference type="EMBL" id="WOSY01000001">
    <property type="protein sequence ID" value="NHN87072.1"/>
    <property type="molecule type" value="Genomic_DNA"/>
</dbReference>
<evidence type="ECO:0000256" key="5">
    <source>
        <dbReference type="ARBA" id="ARBA00022960"/>
    </source>
</evidence>
<evidence type="ECO:0000256" key="6">
    <source>
        <dbReference type="ARBA" id="ARBA00022989"/>
    </source>
</evidence>
<keyword evidence="10" id="KW-1185">Reference proteome</keyword>
<reference evidence="9 10" key="1">
    <citation type="journal article" date="2020" name="Int. J. Syst. Evol. Microbiol.">
        <title>Novel acetic acid bacteria from cider fermentations: Acetobacter conturbans sp. nov. and Acetobacter fallax sp. nov.</title>
        <authorList>
            <person name="Sombolestani A.S."/>
            <person name="Cleenwerck I."/>
            <person name="Cnockaert M."/>
            <person name="Borremans W."/>
            <person name="Wieme A.D."/>
            <person name="De Vuyst L."/>
            <person name="Vandamme P."/>
        </authorList>
    </citation>
    <scope>NUCLEOTIDE SEQUENCE [LARGE SCALE GENOMIC DNA]</scope>
    <source>
        <strain evidence="9 10">LMG 1627</strain>
    </source>
</reference>
<accession>A0ABX0JW48</accession>
<evidence type="ECO:0000256" key="3">
    <source>
        <dbReference type="ARBA" id="ARBA00022475"/>
    </source>
</evidence>
<proteinExistence type="inferred from homology"/>
<feature type="transmembrane region" description="Helical" evidence="8">
    <location>
        <begin position="121"/>
        <end position="143"/>
    </location>
</feature>
<evidence type="ECO:0000313" key="10">
    <source>
        <dbReference type="Proteomes" id="UP000631653"/>
    </source>
</evidence>
<dbReference type="InterPro" id="IPR007227">
    <property type="entry name" value="Cell_shape_determining_MreD"/>
</dbReference>
<dbReference type="Proteomes" id="UP000631653">
    <property type="component" value="Unassembled WGS sequence"/>
</dbReference>
<evidence type="ECO:0000256" key="7">
    <source>
        <dbReference type="ARBA" id="ARBA00023136"/>
    </source>
</evidence>
<feature type="transmembrane region" description="Helical" evidence="8">
    <location>
        <begin position="76"/>
        <end position="109"/>
    </location>
</feature>
<keyword evidence="6 8" id="KW-1133">Transmembrane helix</keyword>
<dbReference type="RefSeq" id="WP_173568378.1">
    <property type="nucleotide sequence ID" value="NZ_WOSY01000001.1"/>
</dbReference>
<keyword evidence="7 8" id="KW-0472">Membrane</keyword>
<gene>
    <name evidence="9" type="ORF">GOB81_00265</name>
</gene>
<organism evidence="9 10">
    <name type="scientific">Acetobacter conturbans</name>
    <dbReference type="NCBI Taxonomy" id="1737472"/>
    <lineage>
        <taxon>Bacteria</taxon>
        <taxon>Pseudomonadati</taxon>
        <taxon>Pseudomonadota</taxon>
        <taxon>Alphaproteobacteria</taxon>
        <taxon>Acetobacterales</taxon>
        <taxon>Acetobacteraceae</taxon>
        <taxon>Acetobacter</taxon>
    </lineage>
</organism>
<comment type="caution">
    <text evidence="9">The sequence shown here is derived from an EMBL/GenBank/DDBJ whole genome shotgun (WGS) entry which is preliminary data.</text>
</comment>
<evidence type="ECO:0000256" key="4">
    <source>
        <dbReference type="ARBA" id="ARBA00022692"/>
    </source>
</evidence>
<feature type="transmembrane region" description="Helical" evidence="8">
    <location>
        <begin position="26"/>
        <end position="45"/>
    </location>
</feature>
<dbReference type="Pfam" id="PF04093">
    <property type="entry name" value="MreD"/>
    <property type="match status" value="1"/>
</dbReference>
<comment type="similarity">
    <text evidence="2">Belongs to the MreD family.</text>
</comment>
<keyword evidence="4 8" id="KW-0812">Transmembrane</keyword>
<evidence type="ECO:0000313" key="9">
    <source>
        <dbReference type="EMBL" id="NHN87072.1"/>
    </source>
</evidence>
<sequence length="188" mass="20425">MSPEPFSHWQPEQRSSPALAQRLDRLAMRLLPGALTAVGVVLLAAPSGIPGVSALIPGVTMASVFFWSVWRPASMSVGMVFCLGLLLDLIGFAPLGVEAFVFLLLHGIAGHARFGFMRLNFLALWIVFVLLEAGACWLVWFLVSALSFRLMPTAPVIFEGMLAAGLYPPFAAVGTWAHRRLSNPEQHL</sequence>